<organism evidence="1 2">
    <name type="scientific">Rotaria sordida</name>
    <dbReference type="NCBI Taxonomy" id="392033"/>
    <lineage>
        <taxon>Eukaryota</taxon>
        <taxon>Metazoa</taxon>
        <taxon>Spiralia</taxon>
        <taxon>Gnathifera</taxon>
        <taxon>Rotifera</taxon>
        <taxon>Eurotatoria</taxon>
        <taxon>Bdelloidea</taxon>
        <taxon>Philodinida</taxon>
        <taxon>Philodinidae</taxon>
        <taxon>Rotaria</taxon>
    </lineage>
</organism>
<dbReference type="AlphaFoldDB" id="A0A815HCV1"/>
<gene>
    <name evidence="1" type="ORF">RFH988_LOCUS32281</name>
</gene>
<dbReference type="EMBL" id="CAJNOO010003695">
    <property type="protein sequence ID" value="CAF1350629.1"/>
    <property type="molecule type" value="Genomic_DNA"/>
</dbReference>
<protein>
    <submittedName>
        <fullName evidence="1">Uncharacterized protein</fullName>
    </submittedName>
</protein>
<dbReference type="Proteomes" id="UP000663882">
    <property type="component" value="Unassembled WGS sequence"/>
</dbReference>
<proteinExistence type="predicted"/>
<evidence type="ECO:0000313" key="2">
    <source>
        <dbReference type="Proteomes" id="UP000663882"/>
    </source>
</evidence>
<accession>A0A815HCV1</accession>
<comment type="caution">
    <text evidence="1">The sequence shown here is derived from an EMBL/GenBank/DDBJ whole genome shotgun (WGS) entry which is preliminary data.</text>
</comment>
<reference evidence="1" key="1">
    <citation type="submission" date="2021-02" db="EMBL/GenBank/DDBJ databases">
        <authorList>
            <person name="Nowell W R."/>
        </authorList>
    </citation>
    <scope>NUCLEOTIDE SEQUENCE</scope>
</reference>
<sequence>MATSSNLFTLDIESIKNFKQTNKSVLVQIQIFLPHNSSAILIFEMCRLPSEHTTQFTLMNKFFEILFNDKNTIYIWGEIKELILFTNYKLFSEAQCHLANIQNLQNIFKTEWQKLHPHILSNKSSNELSNDLPNEFTNIIIKKKINELSREERKRIHNRSYTLKQRKKLYQHEIIIHYIDHRFTITNIKMILRQNSVAFSAVNTSISSRTNRRTLYIGTKHKHLLSEYKQQIKYLFTTEHYKQFKRFNRSSCKDDRRSHHHRDTHRTN</sequence>
<evidence type="ECO:0000313" key="1">
    <source>
        <dbReference type="EMBL" id="CAF1350629.1"/>
    </source>
</evidence>
<name>A0A815HCV1_9BILA</name>